<dbReference type="Gene3D" id="1.10.357.10">
    <property type="entry name" value="Tetracycline Repressor, domain 2"/>
    <property type="match status" value="1"/>
</dbReference>
<dbReference type="PROSITE" id="PS50977">
    <property type="entry name" value="HTH_TETR_2"/>
    <property type="match status" value="1"/>
</dbReference>
<dbReference type="InterPro" id="IPR009057">
    <property type="entry name" value="Homeodomain-like_sf"/>
</dbReference>
<evidence type="ECO:0000313" key="5">
    <source>
        <dbReference type="Proteomes" id="UP001620514"/>
    </source>
</evidence>
<dbReference type="PANTHER" id="PTHR43479">
    <property type="entry name" value="ACREF/ENVCD OPERON REPRESSOR-RELATED"/>
    <property type="match status" value="1"/>
</dbReference>
<evidence type="ECO:0000256" key="1">
    <source>
        <dbReference type="ARBA" id="ARBA00023125"/>
    </source>
</evidence>
<keyword evidence="1 2" id="KW-0238">DNA-binding</keyword>
<dbReference type="PANTHER" id="PTHR43479:SF11">
    <property type="entry name" value="ACREF_ENVCD OPERON REPRESSOR-RELATED"/>
    <property type="match status" value="1"/>
</dbReference>
<protein>
    <submittedName>
        <fullName evidence="4">AcrR family transcriptional regulator</fullName>
    </submittedName>
</protein>
<dbReference type="EMBL" id="JBIYDN010000050">
    <property type="protein sequence ID" value="MFK4448421.1"/>
    <property type="molecule type" value="Genomic_DNA"/>
</dbReference>
<evidence type="ECO:0000313" key="4">
    <source>
        <dbReference type="EMBL" id="MFK4448421.1"/>
    </source>
</evidence>
<keyword evidence="5" id="KW-1185">Reference proteome</keyword>
<dbReference type="InterPro" id="IPR036271">
    <property type="entry name" value="Tet_transcr_reg_TetR-rel_C_sf"/>
</dbReference>
<sequence length="217" mass="24644">MNRERLTREQAREQTRQRLLDASQIIFTKNGFVAGSVEEIVLAAGYTRGAFYSNFHSKQELLISLVKRDHLAMQAGLHEIMQGKTTREGLEDRALLFYSHLYRDNKNFLLWVEAQLLASRDTHFRVIFNAFLREKLEQLTLNIREFSARAGTPLPAETLALGLMALCNGVQFFYSLNPQAVSGELAESVLAHFFSRVVFGRSMQVIERSAPVHPAGE</sequence>
<name>A0ABW8N190_9BURK</name>
<reference evidence="4 5" key="1">
    <citation type="submission" date="2024-11" db="EMBL/GenBank/DDBJ databases">
        <title>Using genomics to understand microbial adaptation to soil warming.</title>
        <authorList>
            <person name="Deangelis K.M. PhD."/>
        </authorList>
    </citation>
    <scope>NUCLEOTIDE SEQUENCE [LARGE SCALE GENOMIC DNA]</scope>
    <source>
        <strain evidence="4 5">GAS97</strain>
    </source>
</reference>
<dbReference type="RefSeq" id="WP_404614695.1">
    <property type="nucleotide sequence ID" value="NZ_JBIYDN010000050.1"/>
</dbReference>
<proteinExistence type="predicted"/>
<dbReference type="SUPFAM" id="SSF46689">
    <property type="entry name" value="Homeodomain-like"/>
    <property type="match status" value="1"/>
</dbReference>
<evidence type="ECO:0000256" key="2">
    <source>
        <dbReference type="PROSITE-ProRule" id="PRU00335"/>
    </source>
</evidence>
<gene>
    <name evidence="4" type="ORF">ABH943_008465</name>
</gene>
<dbReference type="Pfam" id="PF00440">
    <property type="entry name" value="TetR_N"/>
    <property type="match status" value="1"/>
</dbReference>
<accession>A0ABW8N190</accession>
<dbReference type="Proteomes" id="UP001620514">
    <property type="component" value="Unassembled WGS sequence"/>
</dbReference>
<dbReference type="InterPro" id="IPR001647">
    <property type="entry name" value="HTH_TetR"/>
</dbReference>
<comment type="caution">
    <text evidence="4">The sequence shown here is derived from an EMBL/GenBank/DDBJ whole genome shotgun (WGS) entry which is preliminary data.</text>
</comment>
<organism evidence="4 5">
    <name type="scientific">Caballeronia udeis</name>
    <dbReference type="NCBI Taxonomy" id="1232866"/>
    <lineage>
        <taxon>Bacteria</taxon>
        <taxon>Pseudomonadati</taxon>
        <taxon>Pseudomonadota</taxon>
        <taxon>Betaproteobacteria</taxon>
        <taxon>Burkholderiales</taxon>
        <taxon>Burkholderiaceae</taxon>
        <taxon>Caballeronia</taxon>
    </lineage>
</organism>
<dbReference type="PRINTS" id="PR00455">
    <property type="entry name" value="HTHTETR"/>
</dbReference>
<feature type="DNA-binding region" description="H-T-H motif" evidence="2">
    <location>
        <begin position="36"/>
        <end position="55"/>
    </location>
</feature>
<dbReference type="SUPFAM" id="SSF48498">
    <property type="entry name" value="Tetracyclin repressor-like, C-terminal domain"/>
    <property type="match status" value="1"/>
</dbReference>
<dbReference type="InterPro" id="IPR050624">
    <property type="entry name" value="HTH-type_Tx_Regulator"/>
</dbReference>
<feature type="domain" description="HTH tetR-type" evidence="3">
    <location>
        <begin position="13"/>
        <end position="73"/>
    </location>
</feature>
<evidence type="ECO:0000259" key="3">
    <source>
        <dbReference type="PROSITE" id="PS50977"/>
    </source>
</evidence>